<dbReference type="PROSITE" id="PS51898">
    <property type="entry name" value="TYR_RECOMBINASE"/>
    <property type="match status" value="1"/>
</dbReference>
<dbReference type="InterPro" id="IPR035386">
    <property type="entry name" value="Arm-DNA-bind_5"/>
</dbReference>
<dbReference type="PANTHER" id="PTHR30349:SF64">
    <property type="entry name" value="PROPHAGE INTEGRASE INTD-RELATED"/>
    <property type="match status" value="1"/>
</dbReference>
<dbReference type="InterPro" id="IPR011010">
    <property type="entry name" value="DNA_brk_join_enz"/>
</dbReference>
<dbReference type="Proteomes" id="UP000204551">
    <property type="component" value="Chromosome"/>
</dbReference>
<keyword evidence="3" id="KW-0233">DNA recombination</keyword>
<dbReference type="InterPro" id="IPR002104">
    <property type="entry name" value="Integrase_catalytic"/>
</dbReference>
<evidence type="ECO:0000313" key="6">
    <source>
        <dbReference type="Proteomes" id="UP000204551"/>
    </source>
</evidence>
<evidence type="ECO:0000313" key="5">
    <source>
        <dbReference type="EMBL" id="ASO04034.1"/>
    </source>
</evidence>
<dbReference type="Pfam" id="PF13102">
    <property type="entry name" value="Phage_int_SAM_5"/>
    <property type="match status" value="1"/>
</dbReference>
<dbReference type="SUPFAM" id="SSF56349">
    <property type="entry name" value="DNA breaking-rejoining enzymes"/>
    <property type="match status" value="1"/>
</dbReference>
<gene>
    <name evidence="5" type="ORF">AREALGSMS7_00545</name>
</gene>
<dbReference type="EMBL" id="CP022515">
    <property type="protein sequence ID" value="ASO04034.1"/>
    <property type="molecule type" value="Genomic_DNA"/>
</dbReference>
<dbReference type="KEGG" id="aalg:AREALGSMS7_00545"/>
<keyword evidence="2" id="KW-0238">DNA-binding</keyword>
<reference evidence="5 6" key="1">
    <citation type="submission" date="2017-07" db="EMBL/GenBank/DDBJ databases">
        <title>Genome Sequence of Arenibacter algicola Strain SMS7 Isolated from a culture of the Diatom Skeletonema marinoi.</title>
        <authorList>
            <person name="Topel M."/>
            <person name="Pinder M.I.M."/>
            <person name="Johansson O.N."/>
            <person name="Kourtchenko O."/>
            <person name="Godhe A."/>
            <person name="Clarke A.K."/>
        </authorList>
    </citation>
    <scope>NUCLEOTIDE SEQUENCE [LARGE SCALE GENOMIC DNA]</scope>
    <source>
        <strain evidence="5 6">SMS7</strain>
    </source>
</reference>
<dbReference type="InterPro" id="IPR050090">
    <property type="entry name" value="Tyrosine_recombinase_XerCD"/>
</dbReference>
<dbReference type="GO" id="GO:0006310">
    <property type="term" value="P:DNA recombination"/>
    <property type="evidence" value="ECO:0007669"/>
    <property type="project" value="UniProtKB-KW"/>
</dbReference>
<dbReference type="InterPro" id="IPR013762">
    <property type="entry name" value="Integrase-like_cat_sf"/>
</dbReference>
<dbReference type="Pfam" id="PF00589">
    <property type="entry name" value="Phage_integrase"/>
    <property type="match status" value="1"/>
</dbReference>
<dbReference type="AlphaFoldDB" id="A0A221URR1"/>
<evidence type="ECO:0000256" key="2">
    <source>
        <dbReference type="ARBA" id="ARBA00023125"/>
    </source>
</evidence>
<dbReference type="PANTHER" id="PTHR30349">
    <property type="entry name" value="PHAGE INTEGRASE-RELATED"/>
    <property type="match status" value="1"/>
</dbReference>
<feature type="domain" description="Tyr recombinase" evidence="4">
    <location>
        <begin position="224"/>
        <end position="412"/>
    </location>
</feature>
<protein>
    <submittedName>
        <fullName evidence="5">Site-specific tyrosine recombinase XerD</fullName>
    </submittedName>
</protein>
<comment type="similarity">
    <text evidence="1">Belongs to the 'phage' integrase family.</text>
</comment>
<evidence type="ECO:0000256" key="3">
    <source>
        <dbReference type="ARBA" id="ARBA00023172"/>
    </source>
</evidence>
<dbReference type="Pfam" id="PF17293">
    <property type="entry name" value="Arm-DNA-bind_5"/>
    <property type="match status" value="1"/>
</dbReference>
<dbReference type="InterPro" id="IPR010998">
    <property type="entry name" value="Integrase_recombinase_N"/>
</dbReference>
<dbReference type="Gene3D" id="1.10.443.10">
    <property type="entry name" value="Intergrase catalytic core"/>
    <property type="match status" value="1"/>
</dbReference>
<dbReference type="GO" id="GO:0015074">
    <property type="term" value="P:DNA integration"/>
    <property type="evidence" value="ECO:0007669"/>
    <property type="project" value="InterPro"/>
</dbReference>
<evidence type="ECO:0000256" key="1">
    <source>
        <dbReference type="ARBA" id="ARBA00008857"/>
    </source>
</evidence>
<accession>A0A221URR1</accession>
<dbReference type="InterPro" id="IPR025269">
    <property type="entry name" value="SAM-like_dom"/>
</dbReference>
<name>A0A221URR1_9FLAO</name>
<dbReference type="Gene3D" id="1.10.150.130">
    <property type="match status" value="1"/>
</dbReference>
<evidence type="ECO:0000259" key="4">
    <source>
        <dbReference type="PROSITE" id="PS51898"/>
    </source>
</evidence>
<dbReference type="GO" id="GO:0003677">
    <property type="term" value="F:DNA binding"/>
    <property type="evidence" value="ECO:0007669"/>
    <property type="project" value="UniProtKB-KW"/>
</dbReference>
<proteinExistence type="inferred from homology"/>
<organism evidence="5 6">
    <name type="scientific">Arenibacter algicola</name>
    <dbReference type="NCBI Taxonomy" id="616991"/>
    <lineage>
        <taxon>Bacteria</taxon>
        <taxon>Pseudomonadati</taxon>
        <taxon>Bacteroidota</taxon>
        <taxon>Flavobacteriia</taxon>
        <taxon>Flavobacteriales</taxon>
        <taxon>Flavobacteriaceae</taxon>
        <taxon>Arenibacter</taxon>
    </lineage>
</organism>
<sequence>MLYLFLLLLYSQVIIMATVKAVLRKKNNPEGQYPIAIRITKDRKSTYLGTGQYIEEKYWDEKNRCVRKSHPNASIINNFIITKVAEANKKALEAESSSDYQTVNLIKKRIRQNKKVDFFKVANMHLQNLKNRGNHHQYDTEVGRLNKFKTFLKKKELSFNELNVPLLKNFEAYLLHDNKRSPRTVVNYLILIRTIYNLAISESLVDRGRYPFGKGKVQIKIPETQKIGFNIEEIQKLENATDLTDAQQKAVHVWLISFYFAGIRVGDVLRLKWSDFNDGRLMYRMNKNSKLVTLKIPDKANAILKMYQQNYSLKNDLIFDYLKGTDLDDSQMVSVRTQTITRNLNRHLKKVAAKLNINKKMSMHIARHSFGNISGDKIPIQMLQKLYRHSSVTTTINYQANFINKDADDALDSVINF</sequence>